<evidence type="ECO:0000313" key="2">
    <source>
        <dbReference type="Proteomes" id="UP001628156"/>
    </source>
</evidence>
<name>A0ABQ0DSK7_9EUKA</name>
<dbReference type="Proteomes" id="UP001628156">
    <property type="component" value="Unassembled WGS sequence"/>
</dbReference>
<comment type="caution">
    <text evidence="1">The sequence shown here is derived from an EMBL/GenBank/DDBJ whole genome shotgun (WGS) entry which is preliminary data.</text>
</comment>
<protein>
    <recommendedName>
        <fullName evidence="3">FPL domain-containing protein</fullName>
    </recommendedName>
</protein>
<evidence type="ECO:0000313" key="1">
    <source>
        <dbReference type="EMBL" id="GAB1225753.1"/>
    </source>
</evidence>
<proteinExistence type="predicted"/>
<dbReference type="EMBL" id="BAAFRS010000260">
    <property type="protein sequence ID" value="GAB1225753.1"/>
    <property type="molecule type" value="Genomic_DNA"/>
</dbReference>
<keyword evidence="2" id="KW-1185">Reference proteome</keyword>
<organism evidence="1 2">
    <name type="scientific">Entamoeba nuttalli</name>
    <dbReference type="NCBI Taxonomy" id="412467"/>
    <lineage>
        <taxon>Eukaryota</taxon>
        <taxon>Amoebozoa</taxon>
        <taxon>Evosea</taxon>
        <taxon>Archamoebae</taxon>
        <taxon>Mastigamoebida</taxon>
        <taxon>Entamoebidae</taxon>
        <taxon>Entamoeba</taxon>
    </lineage>
</organism>
<reference evidence="1 2" key="1">
    <citation type="journal article" date="2019" name="PLoS Negl. Trop. Dis.">
        <title>Whole genome sequencing of Entamoeba nuttalli reveals mammalian host-related molecular signatures and a novel octapeptide-repeat surface protein.</title>
        <authorList>
            <person name="Tanaka M."/>
            <person name="Makiuchi T."/>
            <person name="Komiyama T."/>
            <person name="Shiina T."/>
            <person name="Osaki K."/>
            <person name="Tachibana H."/>
        </authorList>
    </citation>
    <scope>NUCLEOTIDE SEQUENCE [LARGE SCALE GENOMIC DNA]</scope>
    <source>
        <strain evidence="1 2">P19-061405</strain>
    </source>
</reference>
<gene>
    <name evidence="1" type="ORF">ENUP19_0260G0031</name>
</gene>
<sequence length="604" mass="69110">MLFSANVLTYLNERSYGINNDYLPIVSAICKSDSSDISHEFVSAIINYCVFEDSSELTNITQQFCEYCIIGNKTLDRLFSIFGLVFQPIKMVLFNDKNELFGVKRNFLILLNFFVKTGHFNDQMVEDERFIYNIFELLKFDELFVNTSVLLETLLDKRSDVIDITILPFLFDSLNKSYLHLGVFLSVMNYLIHTSSEDEHVIEKNIHCFVEHGFIQKVISLLSLSTLDLAIIYLLQNGCIDEDDQLISSFNEHCPLEIETYPDIDIIFKDIQGTYAADIVSNILFVLSSIIDKLDDESQLMTMKNIRIDDVVYGLYESIDVETLPPNYSGSSENVFHSLFSQFLRFVSVLSSKLLVGKGNGSEMINSMISDIGNDEIDHSFLIPLITSIEIISRGCNVKQREVIGTERGLIGILVSMIMDKSIEIKASHIIYDLLGVLIRRSSTNTLTLISNIQFPLETLFDKCSNYCVETSVFFRNLILNIIVDKIELGTEQKIKDKTEASIRNAIPTFFKKTIEFINREGITSYTTCCMNTSIIILGIYSTNMQEIYQQWKNKKELEKEVEKVRVLFVKKYYNANRIKKLCDATATSKQLWESGLNTPVIED</sequence>
<accession>A0ABQ0DSK7</accession>
<evidence type="ECO:0008006" key="3">
    <source>
        <dbReference type="Google" id="ProtNLM"/>
    </source>
</evidence>